<evidence type="ECO:0000256" key="5">
    <source>
        <dbReference type="ARBA" id="ARBA00022691"/>
    </source>
</evidence>
<comment type="caution">
    <text evidence="6">The sequence shown here is derived from an EMBL/GenBank/DDBJ whole genome shotgun (WGS) entry which is preliminary data.</text>
</comment>
<dbReference type="EMBL" id="PHHC01000083">
    <property type="protein sequence ID" value="PPE03691.1"/>
    <property type="molecule type" value="Genomic_DNA"/>
</dbReference>
<keyword evidence="2 6" id="KW-0489">Methyltransferase</keyword>
<organism evidence="6 7">
    <name type="scientific">Holospora curviuscula</name>
    <dbReference type="NCBI Taxonomy" id="1082868"/>
    <lineage>
        <taxon>Bacteria</taxon>
        <taxon>Pseudomonadati</taxon>
        <taxon>Pseudomonadota</taxon>
        <taxon>Alphaproteobacteria</taxon>
        <taxon>Holosporales</taxon>
        <taxon>Holosporaceae</taxon>
        <taxon>Holospora</taxon>
    </lineage>
</organism>
<dbReference type="GO" id="GO:0006744">
    <property type="term" value="P:ubiquinone biosynthetic process"/>
    <property type="evidence" value="ECO:0007669"/>
    <property type="project" value="UniProtKB-KW"/>
</dbReference>
<name>A0A2S5R8M6_9PROT</name>
<keyword evidence="5" id="KW-0949">S-adenosyl-L-methionine</keyword>
<dbReference type="Pfam" id="PF01209">
    <property type="entry name" value="Ubie_methyltran"/>
    <property type="match status" value="1"/>
</dbReference>
<dbReference type="InterPro" id="IPR004033">
    <property type="entry name" value="UbiE/COQ5_MeTrFase"/>
</dbReference>
<proteinExistence type="predicted"/>
<dbReference type="GO" id="GO:0032259">
    <property type="term" value="P:methylation"/>
    <property type="evidence" value="ECO:0007669"/>
    <property type="project" value="UniProtKB-KW"/>
</dbReference>
<accession>A0A2S5R8M6</accession>
<keyword evidence="6" id="KW-0830">Ubiquinone</keyword>
<dbReference type="PROSITE" id="PS01183">
    <property type="entry name" value="UBIE_1"/>
    <property type="match status" value="1"/>
</dbReference>
<dbReference type="SUPFAM" id="SSF53335">
    <property type="entry name" value="S-adenosyl-L-methionine-dependent methyltransferases"/>
    <property type="match status" value="1"/>
</dbReference>
<dbReference type="GO" id="GO:0009234">
    <property type="term" value="P:menaquinone biosynthetic process"/>
    <property type="evidence" value="ECO:0007669"/>
    <property type="project" value="UniProtKB-KW"/>
</dbReference>
<dbReference type="NCBIfam" id="TIGR01934">
    <property type="entry name" value="MenG_MenH_UbiE"/>
    <property type="match status" value="1"/>
</dbReference>
<dbReference type="AlphaFoldDB" id="A0A2S5R8M6"/>
<dbReference type="Proteomes" id="UP000239425">
    <property type="component" value="Unassembled WGS sequence"/>
</dbReference>
<keyword evidence="1" id="KW-0474">Menaquinone biosynthesis</keyword>
<evidence type="ECO:0000313" key="6">
    <source>
        <dbReference type="EMBL" id="PPE03691.1"/>
    </source>
</evidence>
<evidence type="ECO:0000256" key="4">
    <source>
        <dbReference type="ARBA" id="ARBA00022688"/>
    </source>
</evidence>
<dbReference type="PROSITE" id="PS51608">
    <property type="entry name" value="SAM_MT_UBIE"/>
    <property type="match status" value="1"/>
</dbReference>
<keyword evidence="7" id="KW-1185">Reference proteome</keyword>
<keyword evidence="4" id="KW-0831">Ubiquinone biosynthesis</keyword>
<dbReference type="InterPro" id="IPR029063">
    <property type="entry name" value="SAM-dependent_MTases_sf"/>
</dbReference>
<gene>
    <name evidence="6" type="ORF">HCUR_00829</name>
</gene>
<sequence length="246" mass="28169">MHSTSSLFDRIAPVYDQMNKIMSLGQDDYWRKTLVSHIPWSKYSNFSIIDMACGTGAMTEAVLEQTEMHTRSCNFWMIDPSKEMLNRAKQRNYNRTSFAEINFVQAYAECVRLPSEIAQVYVCAFGLRNMKSRTLALKEAFRLLTPEGSLLILEFSFEVLPSLAWAYRYYLLHGIPFLGRWLAGDAEAYEYLSNSIYEFPPPSVILDECSQAGFQNSQCIPLCSGIVQLYSAQRPKNFGQIEATCY</sequence>
<dbReference type="CDD" id="cd02440">
    <property type="entry name" value="AdoMet_MTases"/>
    <property type="match status" value="1"/>
</dbReference>
<dbReference type="InterPro" id="IPR023576">
    <property type="entry name" value="UbiE/COQ5_MeTrFase_CS"/>
</dbReference>
<evidence type="ECO:0000256" key="3">
    <source>
        <dbReference type="ARBA" id="ARBA00022679"/>
    </source>
</evidence>
<dbReference type="PANTHER" id="PTHR43591:SF24">
    <property type="entry name" value="2-METHOXY-6-POLYPRENYL-1,4-BENZOQUINOL METHYLASE, MITOCHONDRIAL"/>
    <property type="match status" value="1"/>
</dbReference>
<keyword evidence="3 6" id="KW-0808">Transferase</keyword>
<protein>
    <submittedName>
        <fullName evidence="6">Ubiquinone/menaquinone biosynthesis C-methyltransferase UbiE</fullName>
    </submittedName>
</protein>
<dbReference type="Gene3D" id="3.40.50.150">
    <property type="entry name" value="Vaccinia Virus protein VP39"/>
    <property type="match status" value="1"/>
</dbReference>
<dbReference type="OrthoDB" id="9808140at2"/>
<dbReference type="GO" id="GO:0008168">
    <property type="term" value="F:methyltransferase activity"/>
    <property type="evidence" value="ECO:0007669"/>
    <property type="project" value="UniProtKB-KW"/>
</dbReference>
<evidence type="ECO:0000256" key="1">
    <source>
        <dbReference type="ARBA" id="ARBA00022428"/>
    </source>
</evidence>
<reference evidence="6 7" key="1">
    <citation type="submission" date="2017-11" db="EMBL/GenBank/DDBJ databases">
        <title>Comparative genomic analysis of Holospora spp., intranuclear symbionts of paramecia.</title>
        <authorList>
            <person name="Garushyants S.K."/>
            <person name="Beliavskaya A."/>
            <person name="Malko D.B."/>
            <person name="Logacheva M.D."/>
            <person name="Rautian M.S."/>
            <person name="Gelfand M.S."/>
        </authorList>
    </citation>
    <scope>NUCLEOTIDE SEQUENCE [LARGE SCALE GENOMIC DNA]</scope>
    <source>
        <strain evidence="7">02AZ16</strain>
    </source>
</reference>
<evidence type="ECO:0000313" key="7">
    <source>
        <dbReference type="Proteomes" id="UP000239425"/>
    </source>
</evidence>
<evidence type="ECO:0000256" key="2">
    <source>
        <dbReference type="ARBA" id="ARBA00022603"/>
    </source>
</evidence>
<dbReference type="PANTHER" id="PTHR43591">
    <property type="entry name" value="METHYLTRANSFERASE"/>
    <property type="match status" value="1"/>
</dbReference>
<dbReference type="RefSeq" id="WP_104206850.1">
    <property type="nucleotide sequence ID" value="NZ_PHHC01000083.1"/>
</dbReference>